<dbReference type="EMBL" id="AZHF01000021">
    <property type="protein sequence ID" value="OAA60614.1"/>
    <property type="molecule type" value="Genomic_DNA"/>
</dbReference>
<accession>A0A167THS7</accession>
<name>A0A167THS7_CORDF</name>
<feature type="region of interest" description="Disordered" evidence="1">
    <location>
        <begin position="1"/>
        <end position="53"/>
    </location>
</feature>
<proteinExistence type="predicted"/>
<dbReference type="OrthoDB" id="10483303at2759"/>
<dbReference type="Proteomes" id="UP000076881">
    <property type="component" value="Unassembled WGS sequence"/>
</dbReference>
<gene>
    <name evidence="2" type="ORF">LEL_10795</name>
</gene>
<sequence length="389" mass="43338">MAPAPPNAANTGSAPLRGAPEGPVLTHPPLRREQQPNPTAVYPAATDDEEDDTAPDAEALIAEAQDQLDTRASILRAYAQAIAKCAEQFSSGYGKHFAQHLRTTLLQHWKAACHGGPSPTPAHTVTTNNKANAPRSFVGVARAAHETQPGYRIITPKETPKRRRQTPRNDKRILIRLREDSEFFDKGLQIQFAIRDKLHLQLADLLDIKETNTGFALTPRTFEIQQKILQQQQLWGPLVGLGIAEKDIQWHTYLVKNFPRTILSWDGTELDYKSTVEEAIKQQTGLHPVRWRSTDTDGPTTTLVIHFDQALKSRFRLLNCGDLSIHRTGSRRIALYVWVALARTLQDPQTVLPAPGPPWMANEHSLRLITNTLHSRAKLHTNAGSAPNI</sequence>
<evidence type="ECO:0000256" key="1">
    <source>
        <dbReference type="SAM" id="MobiDB-lite"/>
    </source>
</evidence>
<protein>
    <submittedName>
        <fullName evidence="2">Uncharacterized protein</fullName>
    </submittedName>
</protein>
<dbReference type="AlphaFoldDB" id="A0A167THS7"/>
<evidence type="ECO:0000313" key="3">
    <source>
        <dbReference type="Proteomes" id="UP000076881"/>
    </source>
</evidence>
<evidence type="ECO:0000313" key="2">
    <source>
        <dbReference type="EMBL" id="OAA60614.1"/>
    </source>
</evidence>
<keyword evidence="3" id="KW-1185">Reference proteome</keyword>
<dbReference type="STRING" id="1081108.A0A167THS7"/>
<organism evidence="2 3">
    <name type="scientific">Akanthomyces lecanii RCEF 1005</name>
    <dbReference type="NCBI Taxonomy" id="1081108"/>
    <lineage>
        <taxon>Eukaryota</taxon>
        <taxon>Fungi</taxon>
        <taxon>Dikarya</taxon>
        <taxon>Ascomycota</taxon>
        <taxon>Pezizomycotina</taxon>
        <taxon>Sordariomycetes</taxon>
        <taxon>Hypocreomycetidae</taxon>
        <taxon>Hypocreales</taxon>
        <taxon>Cordycipitaceae</taxon>
        <taxon>Akanthomyces</taxon>
        <taxon>Cordyceps confragosa</taxon>
    </lineage>
</organism>
<reference evidence="2 3" key="1">
    <citation type="journal article" date="2016" name="Genome Biol. Evol.">
        <title>Divergent and convergent evolution of fungal pathogenicity.</title>
        <authorList>
            <person name="Shang Y."/>
            <person name="Xiao G."/>
            <person name="Zheng P."/>
            <person name="Cen K."/>
            <person name="Zhan S."/>
            <person name="Wang C."/>
        </authorList>
    </citation>
    <scope>NUCLEOTIDE SEQUENCE [LARGE SCALE GENOMIC DNA]</scope>
    <source>
        <strain evidence="2 3">RCEF 1005</strain>
    </source>
</reference>
<comment type="caution">
    <text evidence="2">The sequence shown here is derived from an EMBL/GenBank/DDBJ whole genome shotgun (WGS) entry which is preliminary data.</text>
</comment>